<dbReference type="RefSeq" id="WP_277859151.1">
    <property type="nucleotide sequence ID" value="NZ_JARRAG010000001.1"/>
</dbReference>
<evidence type="ECO:0000259" key="3">
    <source>
        <dbReference type="PROSITE" id="PS50075"/>
    </source>
</evidence>
<comment type="caution">
    <text evidence="4">The sequence shown here is derived from an EMBL/GenBank/DDBJ whole genome shotgun (WGS) entry which is preliminary data.</text>
</comment>
<dbReference type="Proteomes" id="UP001216907">
    <property type="component" value="Unassembled WGS sequence"/>
</dbReference>
<reference evidence="4 5" key="1">
    <citation type="submission" date="2023-03" db="EMBL/GenBank/DDBJ databases">
        <title>Paludisphaera mucosa sp. nov. a novel planctomycete from northern fen.</title>
        <authorList>
            <person name="Ivanova A."/>
        </authorList>
    </citation>
    <scope>NUCLEOTIDE SEQUENCE [LARGE SCALE GENOMIC DNA]</scope>
    <source>
        <strain evidence="4 5">Pla2</strain>
    </source>
</reference>
<feature type="domain" description="Carrier" evidence="3">
    <location>
        <begin position="12"/>
        <end position="88"/>
    </location>
</feature>
<evidence type="ECO:0000256" key="2">
    <source>
        <dbReference type="ARBA" id="ARBA00022553"/>
    </source>
</evidence>
<dbReference type="PANTHER" id="PTHR20863:SF76">
    <property type="entry name" value="CARRIER DOMAIN-CONTAINING PROTEIN"/>
    <property type="match status" value="1"/>
</dbReference>
<protein>
    <submittedName>
        <fullName evidence="4">Acyl carrier protein</fullName>
    </submittedName>
</protein>
<dbReference type="InterPro" id="IPR003231">
    <property type="entry name" value="ACP"/>
</dbReference>
<evidence type="ECO:0000313" key="4">
    <source>
        <dbReference type="EMBL" id="MDG3002787.1"/>
    </source>
</evidence>
<keyword evidence="1" id="KW-0596">Phosphopantetheine</keyword>
<dbReference type="InterPro" id="IPR036736">
    <property type="entry name" value="ACP-like_sf"/>
</dbReference>
<dbReference type="InterPro" id="IPR009081">
    <property type="entry name" value="PP-bd_ACP"/>
</dbReference>
<keyword evidence="5" id="KW-1185">Reference proteome</keyword>
<gene>
    <name evidence="4" type="ORF">PZE19_03210</name>
</gene>
<organism evidence="4 5">
    <name type="scientific">Paludisphaera mucosa</name>
    <dbReference type="NCBI Taxonomy" id="3030827"/>
    <lineage>
        <taxon>Bacteria</taxon>
        <taxon>Pseudomonadati</taxon>
        <taxon>Planctomycetota</taxon>
        <taxon>Planctomycetia</taxon>
        <taxon>Isosphaerales</taxon>
        <taxon>Isosphaeraceae</taxon>
        <taxon>Paludisphaera</taxon>
    </lineage>
</organism>
<evidence type="ECO:0000313" key="5">
    <source>
        <dbReference type="Proteomes" id="UP001216907"/>
    </source>
</evidence>
<dbReference type="Gene3D" id="1.10.1200.10">
    <property type="entry name" value="ACP-like"/>
    <property type="match status" value="1"/>
</dbReference>
<dbReference type="EMBL" id="JARRAG010000001">
    <property type="protein sequence ID" value="MDG3002787.1"/>
    <property type="molecule type" value="Genomic_DNA"/>
</dbReference>
<keyword evidence="2" id="KW-0597">Phosphoprotein</keyword>
<name>A0ABT6F5D3_9BACT</name>
<dbReference type="Pfam" id="PF00550">
    <property type="entry name" value="PP-binding"/>
    <property type="match status" value="1"/>
</dbReference>
<accession>A0ABT6F5D3</accession>
<sequence length="92" mass="10022">MIPSTVAADKVEEVMPTVVELLRSVSEKAKLRSIQADTLLLEDLALDSLDMVRVVMSIEDRYGVSIDLDEVADMKSAGDVARTLLRESKSAA</sequence>
<dbReference type="PROSITE" id="PS50075">
    <property type="entry name" value="CARRIER"/>
    <property type="match status" value="1"/>
</dbReference>
<dbReference type="SUPFAM" id="SSF47336">
    <property type="entry name" value="ACP-like"/>
    <property type="match status" value="1"/>
</dbReference>
<proteinExistence type="predicted"/>
<dbReference type="PANTHER" id="PTHR20863">
    <property type="entry name" value="ACYL CARRIER PROTEIN"/>
    <property type="match status" value="1"/>
</dbReference>
<evidence type="ECO:0000256" key="1">
    <source>
        <dbReference type="ARBA" id="ARBA00022450"/>
    </source>
</evidence>